<evidence type="ECO:0000313" key="1">
    <source>
        <dbReference type="EMBL" id="MCA9381699.1"/>
    </source>
</evidence>
<proteinExistence type="predicted"/>
<dbReference type="EMBL" id="JAGQLJ010000161">
    <property type="protein sequence ID" value="MCA9381699.1"/>
    <property type="molecule type" value="Genomic_DNA"/>
</dbReference>
<sequence>MPYVKPGAEITQVEKSQSPVLITPELEAVIVGTAYHYQDPYLDSSKAATKLVVAATGTMTYSIADLGYSVADENQLIVDIVCTKGANVGRRFHMDAEDYTVASSVITIEKNISGVVYDTSVVFSTGDEFDVYIGFVAEKASALGHKIIETISDIEDYLGKPKTFNPLGYGTLVAMFNSGSKMNTFGHSRLPASTAKKVSDNLDELDLKDIYAIAGMDQDSVMTAYGTHVAAQSVSTAKHERIAFINPPRSTEIVEGLTSTTRGESAVDIQQANATLFNKRVFSIHP</sequence>
<reference evidence="1" key="1">
    <citation type="submission" date="2020-04" db="EMBL/GenBank/DDBJ databases">
        <authorList>
            <person name="Zhang T."/>
        </authorList>
    </citation>
    <scope>NUCLEOTIDE SEQUENCE</scope>
    <source>
        <strain evidence="1">HKST-UBA13</strain>
    </source>
</reference>
<comment type="caution">
    <text evidence="1">The sequence shown here is derived from an EMBL/GenBank/DDBJ whole genome shotgun (WGS) entry which is preliminary data.</text>
</comment>
<accession>A0A955L2I2</accession>
<name>A0A955L2I2_9BACT</name>
<protein>
    <submittedName>
        <fullName evidence="1">Uncharacterized protein</fullName>
    </submittedName>
</protein>
<dbReference type="Proteomes" id="UP000775877">
    <property type="component" value="Unassembled WGS sequence"/>
</dbReference>
<organism evidence="1 2">
    <name type="scientific">Candidatus Dojkabacteria bacterium</name>
    <dbReference type="NCBI Taxonomy" id="2099670"/>
    <lineage>
        <taxon>Bacteria</taxon>
        <taxon>Candidatus Dojkabacteria</taxon>
    </lineage>
</organism>
<dbReference type="AlphaFoldDB" id="A0A955L2I2"/>
<gene>
    <name evidence="1" type="ORF">KC678_05515</name>
</gene>
<feature type="non-terminal residue" evidence="1">
    <location>
        <position position="286"/>
    </location>
</feature>
<evidence type="ECO:0000313" key="2">
    <source>
        <dbReference type="Proteomes" id="UP000775877"/>
    </source>
</evidence>
<reference evidence="1" key="2">
    <citation type="journal article" date="2021" name="Microbiome">
        <title>Successional dynamics and alternative stable states in a saline activated sludge microbial community over 9 years.</title>
        <authorList>
            <person name="Wang Y."/>
            <person name="Ye J."/>
            <person name="Ju F."/>
            <person name="Liu L."/>
            <person name="Boyd J.A."/>
            <person name="Deng Y."/>
            <person name="Parks D.H."/>
            <person name="Jiang X."/>
            <person name="Yin X."/>
            <person name="Woodcroft B.J."/>
            <person name="Tyson G.W."/>
            <person name="Hugenholtz P."/>
            <person name="Polz M.F."/>
            <person name="Zhang T."/>
        </authorList>
    </citation>
    <scope>NUCLEOTIDE SEQUENCE</scope>
    <source>
        <strain evidence="1">HKST-UBA13</strain>
    </source>
</reference>